<dbReference type="AlphaFoldDB" id="A0AAD8NTN4"/>
<evidence type="ECO:0000259" key="6">
    <source>
        <dbReference type="PROSITE" id="PS50016"/>
    </source>
</evidence>
<dbReference type="EMBL" id="JAUHHV010000006">
    <property type="protein sequence ID" value="KAK1420737.1"/>
    <property type="molecule type" value="Genomic_DNA"/>
</dbReference>
<dbReference type="InterPro" id="IPR011011">
    <property type="entry name" value="Znf_FYVE_PHD"/>
</dbReference>
<dbReference type="InterPro" id="IPR019786">
    <property type="entry name" value="Zinc_finger_PHD-type_CS"/>
</dbReference>
<keyword evidence="3" id="KW-0862">Zinc</keyword>
<protein>
    <submittedName>
        <fullName evidence="8">Uncharacterized protein</fullName>
    </submittedName>
</protein>
<dbReference type="InterPro" id="IPR001965">
    <property type="entry name" value="Znf_PHD"/>
</dbReference>
<organism evidence="8 9">
    <name type="scientific">Tagetes erecta</name>
    <name type="common">African marigold</name>
    <dbReference type="NCBI Taxonomy" id="13708"/>
    <lineage>
        <taxon>Eukaryota</taxon>
        <taxon>Viridiplantae</taxon>
        <taxon>Streptophyta</taxon>
        <taxon>Embryophyta</taxon>
        <taxon>Tracheophyta</taxon>
        <taxon>Spermatophyta</taxon>
        <taxon>Magnoliopsida</taxon>
        <taxon>eudicotyledons</taxon>
        <taxon>Gunneridae</taxon>
        <taxon>Pentapetalae</taxon>
        <taxon>asterids</taxon>
        <taxon>campanulids</taxon>
        <taxon>Asterales</taxon>
        <taxon>Asteraceae</taxon>
        <taxon>Asteroideae</taxon>
        <taxon>Heliantheae alliance</taxon>
        <taxon>Tageteae</taxon>
        <taxon>Tagetes</taxon>
    </lineage>
</organism>
<feature type="compositionally biased region" description="Polar residues" evidence="5">
    <location>
        <begin position="335"/>
        <end position="346"/>
    </location>
</feature>
<feature type="region of interest" description="Disordered" evidence="5">
    <location>
        <begin position="335"/>
        <end position="451"/>
    </location>
</feature>
<dbReference type="CDD" id="cd11660">
    <property type="entry name" value="SANT_TRF"/>
    <property type="match status" value="1"/>
</dbReference>
<comment type="caution">
    <text evidence="8">The sequence shown here is derived from an EMBL/GenBank/DDBJ whole genome shotgun (WGS) entry which is preliminary data.</text>
</comment>
<gene>
    <name evidence="8" type="ORF">QVD17_22571</name>
</gene>
<feature type="compositionally biased region" description="Basic and acidic residues" evidence="5">
    <location>
        <begin position="349"/>
        <end position="360"/>
    </location>
</feature>
<accession>A0AAD8NTN4</accession>
<name>A0AAD8NTN4_TARER</name>
<keyword evidence="2 4" id="KW-0863">Zinc-finger</keyword>
<dbReference type="PROSITE" id="PS50016">
    <property type="entry name" value="ZF_PHD_2"/>
    <property type="match status" value="1"/>
</dbReference>
<reference evidence="8" key="1">
    <citation type="journal article" date="2023" name="bioRxiv">
        <title>Improved chromosome-level genome assembly for marigold (Tagetes erecta).</title>
        <authorList>
            <person name="Jiang F."/>
            <person name="Yuan L."/>
            <person name="Wang S."/>
            <person name="Wang H."/>
            <person name="Xu D."/>
            <person name="Wang A."/>
            <person name="Fan W."/>
        </authorList>
    </citation>
    <scope>NUCLEOTIDE SEQUENCE</scope>
    <source>
        <strain evidence="8">WSJ</strain>
        <tissue evidence="8">Leaf</tissue>
    </source>
</reference>
<dbReference type="GO" id="GO:0008270">
    <property type="term" value="F:zinc ion binding"/>
    <property type="evidence" value="ECO:0007669"/>
    <property type="project" value="UniProtKB-KW"/>
</dbReference>
<keyword evidence="1" id="KW-0479">Metal-binding</keyword>
<proteinExistence type="predicted"/>
<evidence type="ECO:0000256" key="5">
    <source>
        <dbReference type="SAM" id="MobiDB-lite"/>
    </source>
</evidence>
<dbReference type="PROSITE" id="PS50090">
    <property type="entry name" value="MYB_LIKE"/>
    <property type="match status" value="1"/>
</dbReference>
<evidence type="ECO:0000256" key="2">
    <source>
        <dbReference type="ARBA" id="ARBA00022771"/>
    </source>
</evidence>
<evidence type="ECO:0000313" key="9">
    <source>
        <dbReference type="Proteomes" id="UP001229421"/>
    </source>
</evidence>
<dbReference type="Gene3D" id="1.10.10.60">
    <property type="entry name" value="Homeodomain-like"/>
    <property type="match status" value="1"/>
</dbReference>
<evidence type="ECO:0000313" key="8">
    <source>
        <dbReference type="EMBL" id="KAK1420737.1"/>
    </source>
</evidence>
<sequence>MAAKCTIAPAVVWNWVIEALASSEQADISTLIGLVKTAPAISGDAGKDTREIASLRILESLFDHGNEATVDAKTSKINFDFSERCEDVLKKILPETPEHMAKLEKEKWDLGPFLKHKRSSLPKCLLIKLKEAILDGSNPLLASLKEKSKIVISNASEDAILADDELPLNTGKDKNKFQENVLQDDNMPQDTFTEGHTKRVSLDGMENLELVGKSKDTHNIVQPNNERADDEGTDIAAKKEAFLKSQCSISQDSLPSTEWSEIDLCMKCNERGELLACSSDSCQLRFHESCLGSAATLEENGEFFCPFCAYSRAISKYQEAKRNASLARKNLQAFSSSTLKSRPNKSSTKHHELAENEDRQIGANNNNCMSNEKDSALPDPMIPDVTNDDDPSLGETSDLPQKLISEPSTPNQKCKEKESQRLSESSSIISRRKRKAKQPPQPVPQLRRKKLPWTKPEEEILKEGVERYSSANNTKVPWKEILDFGRNVFHRGRTAIDLKDKWRNMCK</sequence>
<dbReference type="PROSITE" id="PS01359">
    <property type="entry name" value="ZF_PHD_1"/>
    <property type="match status" value="1"/>
</dbReference>
<dbReference type="InterPro" id="IPR013083">
    <property type="entry name" value="Znf_RING/FYVE/PHD"/>
</dbReference>
<dbReference type="SMART" id="SM00249">
    <property type="entry name" value="PHD"/>
    <property type="match status" value="1"/>
</dbReference>
<evidence type="ECO:0000256" key="4">
    <source>
        <dbReference type="PROSITE-ProRule" id="PRU00146"/>
    </source>
</evidence>
<feature type="domain" description="PHD-type" evidence="6">
    <location>
        <begin position="262"/>
        <end position="311"/>
    </location>
</feature>
<dbReference type="Pfam" id="PF00249">
    <property type="entry name" value="Myb_DNA-binding"/>
    <property type="match status" value="1"/>
</dbReference>
<dbReference type="InterPro" id="IPR001005">
    <property type="entry name" value="SANT/Myb"/>
</dbReference>
<dbReference type="InterPro" id="IPR009057">
    <property type="entry name" value="Homeodomain-like_sf"/>
</dbReference>
<dbReference type="SUPFAM" id="SSF57903">
    <property type="entry name" value="FYVE/PHD zinc finger"/>
    <property type="match status" value="1"/>
</dbReference>
<dbReference type="Proteomes" id="UP001229421">
    <property type="component" value="Unassembled WGS sequence"/>
</dbReference>
<evidence type="ECO:0000256" key="1">
    <source>
        <dbReference type="ARBA" id="ARBA00022723"/>
    </source>
</evidence>
<keyword evidence="9" id="KW-1185">Reference proteome</keyword>
<feature type="domain" description="Myb-like" evidence="7">
    <location>
        <begin position="445"/>
        <end position="506"/>
    </location>
</feature>
<evidence type="ECO:0000256" key="3">
    <source>
        <dbReference type="ARBA" id="ARBA00022833"/>
    </source>
</evidence>
<dbReference type="SUPFAM" id="SSF46689">
    <property type="entry name" value="Homeodomain-like"/>
    <property type="match status" value="1"/>
</dbReference>
<dbReference type="Gene3D" id="3.30.40.10">
    <property type="entry name" value="Zinc/RING finger domain, C3HC4 (zinc finger)"/>
    <property type="match status" value="1"/>
</dbReference>
<evidence type="ECO:0000259" key="7">
    <source>
        <dbReference type="PROSITE" id="PS50090"/>
    </source>
</evidence>
<dbReference type="PANTHER" id="PTHR47863">
    <property type="entry name" value="RING/FYVE/PHD ZINC FINGER SUPERFAMILY PROTEIN"/>
    <property type="match status" value="1"/>
</dbReference>
<dbReference type="InterPro" id="IPR019787">
    <property type="entry name" value="Znf_PHD-finger"/>
</dbReference>
<dbReference type="PANTHER" id="PTHR47863:SF10">
    <property type="entry name" value="HOMEODOMAIN-LIKE, ZINC FINGER, RING_FYVE_PHD-TYPE-RELATED"/>
    <property type="match status" value="1"/>
</dbReference>